<dbReference type="SUPFAM" id="SSF53067">
    <property type="entry name" value="Actin-like ATPase domain"/>
    <property type="match status" value="1"/>
</dbReference>
<dbReference type="InterPro" id="IPR043129">
    <property type="entry name" value="ATPase_NBD"/>
</dbReference>
<dbReference type="Proteomes" id="UP000034190">
    <property type="component" value="Unassembled WGS sequence"/>
</dbReference>
<dbReference type="CDD" id="cd24049">
    <property type="entry name" value="ASKHA_NBD_PilM"/>
    <property type="match status" value="1"/>
</dbReference>
<sequence>MFHKKEILSIGVDISDTTLKGVLLEKKSSNFSIISHAQAEIPTGVISENTISDPIQLGSLLEHIVRTLQGGHLRHTLISIPLPEPETFLTTLTLHPSGQNNSPEMLEPLITEEIKQHIPIDPEQLIFDWQISEQTAMSTTVVVAAAPRSLVDTFTQVFSSQRLIPLAFEIESIAIARALIPIQNRHPQDTTIIIDLGAHRSGLSLVQGTTVHMAVSAPLSSASLIESIAHNLKQSNKEGQDLLFSLGIEPAKTMQKTYRSIVESAIHDLITRVQDVIQFSQEHLHETMPQTVLLTGGGARMKGIASYLSQELHISTQEADPLTNILHSLSHPCPIPPHERHHFTTAIGLALRPFI</sequence>
<dbReference type="PANTHER" id="PTHR32432">
    <property type="entry name" value="CELL DIVISION PROTEIN FTSA-RELATED"/>
    <property type="match status" value="1"/>
</dbReference>
<organism evidence="1 2">
    <name type="scientific">Candidatus Falkowbacteria bacterium GW2011_GWA2_41_14</name>
    <dbReference type="NCBI Taxonomy" id="1618635"/>
    <lineage>
        <taxon>Bacteria</taxon>
        <taxon>Candidatus Falkowiibacteriota</taxon>
    </lineage>
</organism>
<dbReference type="InterPro" id="IPR050696">
    <property type="entry name" value="FtsA/MreB"/>
</dbReference>
<evidence type="ECO:0000313" key="2">
    <source>
        <dbReference type="Proteomes" id="UP000034190"/>
    </source>
</evidence>
<dbReference type="AlphaFoldDB" id="A0A0G0XUL3"/>
<dbReference type="Gene3D" id="3.30.420.40">
    <property type="match status" value="2"/>
</dbReference>
<evidence type="ECO:0000313" key="1">
    <source>
        <dbReference type="EMBL" id="KKR91587.1"/>
    </source>
</evidence>
<dbReference type="EMBL" id="LCAP01000004">
    <property type="protein sequence ID" value="KKR91587.1"/>
    <property type="molecule type" value="Genomic_DNA"/>
</dbReference>
<dbReference type="Gene3D" id="3.30.1490.300">
    <property type="match status" value="1"/>
</dbReference>
<protein>
    <submittedName>
        <fullName evidence="1">Type IV pilus assembly protein PilM</fullName>
    </submittedName>
</protein>
<dbReference type="InterPro" id="IPR005883">
    <property type="entry name" value="PilM"/>
</dbReference>
<dbReference type="Pfam" id="PF11104">
    <property type="entry name" value="PilM_2"/>
    <property type="match status" value="1"/>
</dbReference>
<comment type="caution">
    <text evidence="1">The sequence shown here is derived from an EMBL/GenBank/DDBJ whole genome shotgun (WGS) entry which is preliminary data.</text>
</comment>
<name>A0A0G0XUL3_9BACT</name>
<accession>A0A0G0XUL3</accession>
<gene>
    <name evidence="1" type="ORF">UU43_C0004G0035</name>
</gene>
<proteinExistence type="predicted"/>
<reference evidence="1 2" key="1">
    <citation type="journal article" date="2015" name="Nature">
        <title>rRNA introns, odd ribosomes, and small enigmatic genomes across a large radiation of phyla.</title>
        <authorList>
            <person name="Brown C.T."/>
            <person name="Hug L.A."/>
            <person name="Thomas B.C."/>
            <person name="Sharon I."/>
            <person name="Castelle C.J."/>
            <person name="Singh A."/>
            <person name="Wilkins M.J."/>
            <person name="Williams K.H."/>
            <person name="Banfield J.F."/>
        </authorList>
    </citation>
    <scope>NUCLEOTIDE SEQUENCE [LARGE SCALE GENOMIC DNA]</scope>
</reference>
<dbReference type="PANTHER" id="PTHR32432:SF3">
    <property type="entry name" value="ETHANOLAMINE UTILIZATION PROTEIN EUTJ"/>
    <property type="match status" value="1"/>
</dbReference>